<reference evidence="2 3" key="1">
    <citation type="submission" date="2020-09" db="EMBL/GenBank/DDBJ databases">
        <title>Genome sequences of type strains of Chitinophaga qingshengii and Chitinophaga varians.</title>
        <authorList>
            <person name="Kittiwongwattana C."/>
        </authorList>
    </citation>
    <scope>NUCLEOTIDE SEQUENCE [LARGE SCALE GENOMIC DNA]</scope>
    <source>
        <strain evidence="2 3">JCM 30026</strain>
    </source>
</reference>
<feature type="transmembrane region" description="Helical" evidence="1">
    <location>
        <begin position="41"/>
        <end position="60"/>
    </location>
</feature>
<evidence type="ECO:0000313" key="2">
    <source>
        <dbReference type="EMBL" id="MBC9933856.1"/>
    </source>
</evidence>
<accession>A0ABR7TTQ5</accession>
<evidence type="ECO:0008006" key="4">
    <source>
        <dbReference type="Google" id="ProtNLM"/>
    </source>
</evidence>
<dbReference type="EMBL" id="JACVFC010000004">
    <property type="protein sequence ID" value="MBC9933856.1"/>
    <property type="molecule type" value="Genomic_DNA"/>
</dbReference>
<comment type="caution">
    <text evidence="2">The sequence shown here is derived from an EMBL/GenBank/DDBJ whole genome shotgun (WGS) entry which is preliminary data.</text>
</comment>
<feature type="transmembrane region" description="Helical" evidence="1">
    <location>
        <begin position="156"/>
        <end position="174"/>
    </location>
</feature>
<gene>
    <name evidence="2" type="ORF">ICL07_25925</name>
</gene>
<protein>
    <recommendedName>
        <fullName evidence="4">Beta-carotene 15,15'-monooxygenase</fullName>
    </recommendedName>
</protein>
<keyword evidence="1" id="KW-1133">Transmembrane helix</keyword>
<keyword evidence="1" id="KW-0472">Membrane</keyword>
<name>A0ABR7TTQ5_9BACT</name>
<keyword evidence="3" id="KW-1185">Reference proteome</keyword>
<evidence type="ECO:0000256" key="1">
    <source>
        <dbReference type="SAM" id="Phobius"/>
    </source>
</evidence>
<keyword evidence="1" id="KW-0812">Transmembrane</keyword>
<proteinExistence type="predicted"/>
<evidence type="ECO:0000313" key="3">
    <source>
        <dbReference type="Proteomes" id="UP000659124"/>
    </source>
</evidence>
<sequence length="279" mass="31966">MKITLTRTRLLTILFIVAVLLKVLSLLLSGHGHPLMDKMLSGLMLDILLLRVIILVHGTYGHYRQLREQNPIQDFPELLLAALQRVIRHDKVCRALATEITLVYYAFFKWGKRDTEAPRSWYGRQGLPAIYGVFIFLFLLEMTGMGLLLPRLHYPMLHRLLLAAGAYSVVFLLAQVKAVCARPIQVDDNGIYLRYGLVTSLYIPFEQVKAIRDFRGAVTDHTLQLSLLKVFEPCNLALELKRPISVHVLFKKKKQVEQIVFRVDTAAAFREMLIPRITC</sequence>
<dbReference type="RefSeq" id="WP_188090969.1">
    <property type="nucleotide sequence ID" value="NZ_JACVFC010000004.1"/>
</dbReference>
<feature type="transmembrane region" description="Helical" evidence="1">
    <location>
        <begin position="128"/>
        <end position="149"/>
    </location>
</feature>
<organism evidence="2 3">
    <name type="scientific">Chitinophaga qingshengii</name>
    <dbReference type="NCBI Taxonomy" id="1569794"/>
    <lineage>
        <taxon>Bacteria</taxon>
        <taxon>Pseudomonadati</taxon>
        <taxon>Bacteroidota</taxon>
        <taxon>Chitinophagia</taxon>
        <taxon>Chitinophagales</taxon>
        <taxon>Chitinophagaceae</taxon>
        <taxon>Chitinophaga</taxon>
    </lineage>
</organism>
<dbReference type="Proteomes" id="UP000659124">
    <property type="component" value="Unassembled WGS sequence"/>
</dbReference>